<feature type="domain" description="G-protein coupled receptors family 1 profile" evidence="6">
    <location>
        <begin position="48"/>
        <end position="300"/>
    </location>
</feature>
<dbReference type="InterPro" id="IPR000276">
    <property type="entry name" value="GPCR_Rhodpsn"/>
</dbReference>
<dbReference type="Gene3D" id="1.20.1070.10">
    <property type="entry name" value="Rhodopsin 7-helix transmembrane proteins"/>
    <property type="match status" value="1"/>
</dbReference>
<dbReference type="Proteomes" id="UP000663874">
    <property type="component" value="Unassembled WGS sequence"/>
</dbReference>
<evidence type="ECO:0000256" key="2">
    <source>
        <dbReference type="ARBA" id="ARBA00022692"/>
    </source>
</evidence>
<evidence type="ECO:0000256" key="1">
    <source>
        <dbReference type="ARBA" id="ARBA00004370"/>
    </source>
</evidence>
<evidence type="ECO:0000256" key="4">
    <source>
        <dbReference type="ARBA" id="ARBA00023136"/>
    </source>
</evidence>
<feature type="transmembrane region" description="Helical" evidence="5">
    <location>
        <begin position="109"/>
        <end position="129"/>
    </location>
</feature>
<dbReference type="SUPFAM" id="SSF81321">
    <property type="entry name" value="Family A G protein-coupled receptor-like"/>
    <property type="match status" value="1"/>
</dbReference>
<dbReference type="PROSITE" id="PS50262">
    <property type="entry name" value="G_PROTEIN_RECEP_F1_2"/>
    <property type="match status" value="1"/>
</dbReference>
<dbReference type="AlphaFoldDB" id="A0A819QRQ3"/>
<dbReference type="CDD" id="cd00637">
    <property type="entry name" value="7tm_classA_rhodopsin-like"/>
    <property type="match status" value="1"/>
</dbReference>
<comment type="subcellular location">
    <subcellularLocation>
        <location evidence="1">Membrane</location>
    </subcellularLocation>
</comment>
<evidence type="ECO:0000259" key="6">
    <source>
        <dbReference type="PROSITE" id="PS50262"/>
    </source>
</evidence>
<evidence type="ECO:0000256" key="5">
    <source>
        <dbReference type="SAM" id="Phobius"/>
    </source>
</evidence>
<keyword evidence="3 5" id="KW-1133">Transmembrane helix</keyword>
<gene>
    <name evidence="7" type="ORF">FNK824_LOCUS27794</name>
</gene>
<dbReference type="EMBL" id="CAJOBE010007354">
    <property type="protein sequence ID" value="CAF4033817.1"/>
    <property type="molecule type" value="Genomic_DNA"/>
</dbReference>
<organism evidence="7 8">
    <name type="scientific">Rotaria sordida</name>
    <dbReference type="NCBI Taxonomy" id="392033"/>
    <lineage>
        <taxon>Eukaryota</taxon>
        <taxon>Metazoa</taxon>
        <taxon>Spiralia</taxon>
        <taxon>Gnathifera</taxon>
        <taxon>Rotifera</taxon>
        <taxon>Eurotatoria</taxon>
        <taxon>Bdelloidea</taxon>
        <taxon>Philodinida</taxon>
        <taxon>Philodinidae</taxon>
        <taxon>Rotaria</taxon>
    </lineage>
</organism>
<protein>
    <recommendedName>
        <fullName evidence="6">G-protein coupled receptors family 1 profile domain-containing protein</fullName>
    </recommendedName>
</protein>
<feature type="transmembrane region" description="Helical" evidence="5">
    <location>
        <begin position="284"/>
        <end position="307"/>
    </location>
</feature>
<dbReference type="InterPro" id="IPR017452">
    <property type="entry name" value="GPCR_Rhodpsn_7TM"/>
</dbReference>
<feature type="transmembrane region" description="Helical" evidence="5">
    <location>
        <begin position="202"/>
        <end position="226"/>
    </location>
</feature>
<feature type="transmembrane region" description="Helical" evidence="5">
    <location>
        <begin position="69"/>
        <end position="89"/>
    </location>
</feature>
<reference evidence="7" key="1">
    <citation type="submission" date="2021-02" db="EMBL/GenBank/DDBJ databases">
        <authorList>
            <person name="Nowell W R."/>
        </authorList>
    </citation>
    <scope>NUCLEOTIDE SEQUENCE</scope>
</reference>
<dbReference type="GO" id="GO:0004930">
    <property type="term" value="F:G protein-coupled receptor activity"/>
    <property type="evidence" value="ECO:0007669"/>
    <property type="project" value="InterPro"/>
</dbReference>
<keyword evidence="2 5" id="KW-0812">Transmembrane</keyword>
<feature type="transmembrane region" description="Helical" evidence="5">
    <location>
        <begin position="246"/>
        <end position="272"/>
    </location>
</feature>
<proteinExistence type="predicted"/>
<evidence type="ECO:0000313" key="7">
    <source>
        <dbReference type="EMBL" id="CAF4033817.1"/>
    </source>
</evidence>
<accession>A0A819QRQ3</accession>
<evidence type="ECO:0000313" key="8">
    <source>
        <dbReference type="Proteomes" id="UP000663874"/>
    </source>
</evidence>
<evidence type="ECO:0000256" key="3">
    <source>
        <dbReference type="ARBA" id="ARBA00022989"/>
    </source>
</evidence>
<sequence>MDARMIFIRMSVNNTLTNTSTSEAVVANNRSIKLAILLPCQVLSIICSLFVFTNIVYRSSKLIKPIGNHFILALLMTSFVQVTTELSMVENYLDTGVVRPSTYGYCLFFNWYEFSLNGISLFVMLWASIERHIMIFSQATFQIHWKRIAFHYIPLSIAILYTPLCYACLIYIHSCFNNWNYNELLCTAPCFYQNKILGIGDWLVNIIIPAFAIAFANLLLIIRVIYRSTGIRHNAERTKKNRKMTIQLLAISSLFLVFWLPIAVTGLIQQFFSPTFLIDVQFNIFFYLIYFIQLFLPFVCLISLPELKKVIILKIRRWTHRNMVGDTTALQVASVVPTLLN</sequence>
<name>A0A819QRQ3_9BILA</name>
<feature type="transmembrane region" description="Helical" evidence="5">
    <location>
        <begin position="36"/>
        <end position="57"/>
    </location>
</feature>
<comment type="caution">
    <text evidence="7">The sequence shown here is derived from an EMBL/GenBank/DDBJ whole genome shotgun (WGS) entry which is preliminary data.</text>
</comment>
<dbReference type="GO" id="GO:0016020">
    <property type="term" value="C:membrane"/>
    <property type="evidence" value="ECO:0007669"/>
    <property type="project" value="UniProtKB-SubCell"/>
</dbReference>
<keyword evidence="4 5" id="KW-0472">Membrane</keyword>
<feature type="transmembrane region" description="Helical" evidence="5">
    <location>
        <begin position="150"/>
        <end position="172"/>
    </location>
</feature>
<dbReference type="Pfam" id="PF00001">
    <property type="entry name" value="7tm_1"/>
    <property type="match status" value="1"/>
</dbReference>